<accession>A0A242KXQ7</accession>
<proteinExistence type="predicted"/>
<organism evidence="2 3">
    <name type="scientific">Enterococcus mundtii</name>
    <dbReference type="NCBI Taxonomy" id="53346"/>
    <lineage>
        <taxon>Bacteria</taxon>
        <taxon>Bacillati</taxon>
        <taxon>Bacillota</taxon>
        <taxon>Bacilli</taxon>
        <taxon>Lactobacillales</taxon>
        <taxon>Enterococcaceae</taxon>
        <taxon>Enterococcus</taxon>
    </lineage>
</organism>
<evidence type="ECO:0000313" key="3">
    <source>
        <dbReference type="Proteomes" id="UP000195024"/>
    </source>
</evidence>
<comment type="caution">
    <text evidence="2">The sequence shown here is derived from an EMBL/GenBank/DDBJ whole genome shotgun (WGS) entry which is preliminary data.</text>
</comment>
<reference evidence="2 3" key="1">
    <citation type="submission" date="2017-05" db="EMBL/GenBank/DDBJ databases">
        <title>The Genome Sequence of Enterococcus mundtii 6B1_DIV0119.</title>
        <authorList>
            <consortium name="The Broad Institute Genomics Platform"/>
            <consortium name="The Broad Institute Genomic Center for Infectious Diseases"/>
            <person name="Earl A."/>
            <person name="Manson A."/>
            <person name="Schwartman J."/>
            <person name="Gilmore M."/>
            <person name="Abouelleil A."/>
            <person name="Cao P."/>
            <person name="Chapman S."/>
            <person name="Cusick C."/>
            <person name="Shea T."/>
            <person name="Young S."/>
            <person name="Neafsey D."/>
            <person name="Nusbaum C."/>
            <person name="Birren B."/>
        </authorList>
    </citation>
    <scope>NUCLEOTIDE SEQUENCE [LARGE SCALE GENOMIC DNA]</scope>
    <source>
        <strain evidence="2 3">6B1_DIV0119</strain>
    </source>
</reference>
<feature type="domain" description="Integrase catalytic" evidence="1">
    <location>
        <begin position="35"/>
        <end position="85"/>
    </location>
</feature>
<gene>
    <name evidence="2" type="ORF">A5802_000452</name>
</gene>
<dbReference type="RefSeq" id="WP_086334455.1">
    <property type="nucleotide sequence ID" value="NZ_NGMS01000001.1"/>
</dbReference>
<name>A0A242KXQ7_ENTMU</name>
<evidence type="ECO:0000313" key="2">
    <source>
        <dbReference type="EMBL" id="OTP26735.1"/>
    </source>
</evidence>
<dbReference type="AlphaFoldDB" id="A0A242KXQ7"/>
<dbReference type="EMBL" id="NGMS01000001">
    <property type="protein sequence ID" value="OTP26735.1"/>
    <property type="molecule type" value="Genomic_DNA"/>
</dbReference>
<sequence length="86" mass="10689">MSYDYKKLEKNISSTKVFLEWGVVWIINRLKLCWETYKERKFHQESYQSFEEEKKSVSKYMRYYNNYRYSESLNALSRKGFRKQTA</sequence>
<evidence type="ECO:0000259" key="1">
    <source>
        <dbReference type="Pfam" id="PF13333"/>
    </source>
</evidence>
<dbReference type="Pfam" id="PF13333">
    <property type="entry name" value="rve_2"/>
    <property type="match status" value="1"/>
</dbReference>
<protein>
    <recommendedName>
        <fullName evidence="1">Integrase catalytic domain-containing protein</fullName>
    </recommendedName>
</protein>
<dbReference type="Proteomes" id="UP000195024">
    <property type="component" value="Unassembled WGS sequence"/>
</dbReference>
<dbReference type="GO" id="GO:0015074">
    <property type="term" value="P:DNA integration"/>
    <property type="evidence" value="ECO:0007669"/>
    <property type="project" value="InterPro"/>
</dbReference>
<dbReference type="InterPro" id="IPR001584">
    <property type="entry name" value="Integrase_cat-core"/>
</dbReference>